<dbReference type="Gene3D" id="2.40.440.10">
    <property type="entry name" value="L,D-transpeptidase catalytic domain-like"/>
    <property type="match status" value="1"/>
</dbReference>
<comment type="pathway">
    <text evidence="1 7">Cell wall biogenesis; peptidoglycan biosynthesis.</text>
</comment>
<evidence type="ECO:0000256" key="7">
    <source>
        <dbReference type="PROSITE-ProRule" id="PRU01373"/>
    </source>
</evidence>
<dbReference type="SUPFAM" id="SSF141523">
    <property type="entry name" value="L,D-transpeptidase catalytic domain-like"/>
    <property type="match status" value="1"/>
</dbReference>
<dbReference type="InterPro" id="IPR038063">
    <property type="entry name" value="Transpep_catalytic_dom"/>
</dbReference>
<feature type="chain" id="PRO_5026932952" evidence="8">
    <location>
        <begin position="21"/>
        <end position="191"/>
    </location>
</feature>
<accession>A0A6J4SGX9</accession>
<dbReference type="AlphaFoldDB" id="A0A6J4SGX9"/>
<dbReference type="PANTHER" id="PTHR36699">
    <property type="entry name" value="LD-TRANSPEPTIDASE"/>
    <property type="match status" value="1"/>
</dbReference>
<evidence type="ECO:0000256" key="1">
    <source>
        <dbReference type="ARBA" id="ARBA00004752"/>
    </source>
</evidence>
<dbReference type="EMBL" id="CADCWA010000014">
    <property type="protein sequence ID" value="CAA9499102.1"/>
    <property type="molecule type" value="Genomic_DNA"/>
</dbReference>
<evidence type="ECO:0000313" key="10">
    <source>
        <dbReference type="EMBL" id="CAA9499102.1"/>
    </source>
</evidence>
<dbReference type="RefSeq" id="WP_294167549.1">
    <property type="nucleotide sequence ID" value="NZ_CADCWA010000014.1"/>
</dbReference>
<dbReference type="GO" id="GO:0071555">
    <property type="term" value="P:cell wall organization"/>
    <property type="evidence" value="ECO:0007669"/>
    <property type="project" value="UniProtKB-UniRule"/>
</dbReference>
<proteinExistence type="inferred from homology"/>
<dbReference type="PROSITE" id="PS51257">
    <property type="entry name" value="PROKAR_LIPOPROTEIN"/>
    <property type="match status" value="1"/>
</dbReference>
<evidence type="ECO:0000256" key="3">
    <source>
        <dbReference type="ARBA" id="ARBA00022679"/>
    </source>
</evidence>
<gene>
    <name evidence="10" type="ORF">AVDCRST_MAG31-257</name>
</gene>
<keyword evidence="5 7" id="KW-0573">Peptidoglycan synthesis</keyword>
<name>A0A6J4SGX9_9SPHN</name>
<keyword evidence="6 7" id="KW-0961">Cell wall biogenesis/degradation</keyword>
<evidence type="ECO:0000259" key="9">
    <source>
        <dbReference type="PROSITE" id="PS52029"/>
    </source>
</evidence>
<keyword evidence="8" id="KW-0732">Signal</keyword>
<dbReference type="PROSITE" id="PS52029">
    <property type="entry name" value="LD_TPASE"/>
    <property type="match status" value="1"/>
</dbReference>
<feature type="domain" description="L,D-TPase catalytic" evidence="9">
    <location>
        <begin position="54"/>
        <end position="190"/>
    </location>
</feature>
<protein>
    <submittedName>
        <fullName evidence="10">ErfK/YbiS/YcfS/YnhG family protein</fullName>
    </submittedName>
</protein>
<organism evidence="10">
    <name type="scientific">uncultured Sphingomonas sp</name>
    <dbReference type="NCBI Taxonomy" id="158754"/>
    <lineage>
        <taxon>Bacteria</taxon>
        <taxon>Pseudomonadati</taxon>
        <taxon>Pseudomonadota</taxon>
        <taxon>Alphaproteobacteria</taxon>
        <taxon>Sphingomonadales</taxon>
        <taxon>Sphingomonadaceae</taxon>
        <taxon>Sphingomonas</taxon>
        <taxon>environmental samples</taxon>
    </lineage>
</organism>
<dbReference type="InterPro" id="IPR005490">
    <property type="entry name" value="LD_TPept_cat_dom"/>
</dbReference>
<dbReference type="Pfam" id="PF03734">
    <property type="entry name" value="YkuD"/>
    <property type="match status" value="1"/>
</dbReference>
<comment type="similarity">
    <text evidence="2">Belongs to the YkuD family.</text>
</comment>
<dbReference type="CDD" id="cd16913">
    <property type="entry name" value="YkuD_like"/>
    <property type="match status" value="1"/>
</dbReference>
<keyword evidence="3" id="KW-0808">Transferase</keyword>
<keyword evidence="4 7" id="KW-0133">Cell shape</keyword>
<evidence type="ECO:0000256" key="2">
    <source>
        <dbReference type="ARBA" id="ARBA00005992"/>
    </source>
</evidence>
<dbReference type="GO" id="GO:0004180">
    <property type="term" value="F:carboxypeptidase activity"/>
    <property type="evidence" value="ECO:0007669"/>
    <property type="project" value="UniProtKB-ARBA"/>
</dbReference>
<sequence>MSPARLLTCLLAAAATAGCATINEYARIDRCLAGGRAWDYAGARCTPSPPPQVDALYVDKSERRLSAYRRGELVRTFRVALGRGGLLPKERQGDGRVPEGRYLITTRNPNSAYHLSLRIGYPTPDQAATAARLGIAPGGEIMIHGLPNGRGTIGSRHSLADWTEGCIALTNPEIEWLYRAVPDGTPIEITA</sequence>
<dbReference type="PANTHER" id="PTHR36699:SF1">
    <property type="entry name" value="L,D-TRANSPEPTIDASE YAFK-RELATED"/>
    <property type="match status" value="1"/>
</dbReference>
<reference evidence="10" key="1">
    <citation type="submission" date="2020-02" db="EMBL/GenBank/DDBJ databases">
        <authorList>
            <person name="Meier V. D."/>
        </authorList>
    </citation>
    <scope>NUCLEOTIDE SEQUENCE</scope>
    <source>
        <strain evidence="10">AVDCRST_MAG31</strain>
    </source>
</reference>
<dbReference type="GO" id="GO:0016740">
    <property type="term" value="F:transferase activity"/>
    <property type="evidence" value="ECO:0007669"/>
    <property type="project" value="UniProtKB-KW"/>
</dbReference>
<dbReference type="GO" id="GO:0008360">
    <property type="term" value="P:regulation of cell shape"/>
    <property type="evidence" value="ECO:0007669"/>
    <property type="project" value="UniProtKB-UniRule"/>
</dbReference>
<evidence type="ECO:0000256" key="5">
    <source>
        <dbReference type="ARBA" id="ARBA00022984"/>
    </source>
</evidence>
<dbReference type="UniPathway" id="UPA00219"/>
<feature type="active site" description="Proton donor/acceptor" evidence="7">
    <location>
        <position position="144"/>
    </location>
</feature>
<feature type="signal peptide" evidence="8">
    <location>
        <begin position="1"/>
        <end position="20"/>
    </location>
</feature>
<evidence type="ECO:0000256" key="6">
    <source>
        <dbReference type="ARBA" id="ARBA00023316"/>
    </source>
</evidence>
<feature type="active site" description="Nucleophile" evidence="7">
    <location>
        <position position="166"/>
    </location>
</feature>
<evidence type="ECO:0000256" key="8">
    <source>
        <dbReference type="SAM" id="SignalP"/>
    </source>
</evidence>
<dbReference type="GO" id="GO:0009252">
    <property type="term" value="P:peptidoglycan biosynthetic process"/>
    <property type="evidence" value="ECO:0007669"/>
    <property type="project" value="UniProtKB-UniPathway"/>
</dbReference>
<evidence type="ECO:0000256" key="4">
    <source>
        <dbReference type="ARBA" id="ARBA00022960"/>
    </source>
</evidence>